<dbReference type="PROSITE" id="PS50983">
    <property type="entry name" value="FE_B12_PBP"/>
    <property type="match status" value="1"/>
</dbReference>
<keyword evidence="3" id="KW-1185">Reference proteome</keyword>
<evidence type="ECO:0000313" key="3">
    <source>
        <dbReference type="Proteomes" id="UP001244341"/>
    </source>
</evidence>
<proteinExistence type="predicted"/>
<dbReference type="EMBL" id="CP126210">
    <property type="protein sequence ID" value="WIA11536.1"/>
    <property type="molecule type" value="Genomic_DNA"/>
</dbReference>
<dbReference type="SUPFAM" id="SSF53807">
    <property type="entry name" value="Helical backbone' metal receptor"/>
    <property type="match status" value="1"/>
</dbReference>
<reference evidence="2 3" key="1">
    <citation type="submission" date="2023-05" db="EMBL/GenBank/DDBJ databases">
        <title>A 100% complete, gapless, phased diploid assembly of the Scenedesmus obliquus UTEX 3031 genome.</title>
        <authorList>
            <person name="Biondi T.C."/>
            <person name="Hanschen E.R."/>
            <person name="Kwon T."/>
            <person name="Eng W."/>
            <person name="Kruse C.P.S."/>
            <person name="Koehler S.I."/>
            <person name="Kunde Y."/>
            <person name="Gleasner C.D."/>
            <person name="You Mak K.T."/>
            <person name="Polle J."/>
            <person name="Hovde B.T."/>
            <person name="Starkenburg S.R."/>
        </authorList>
    </citation>
    <scope>NUCLEOTIDE SEQUENCE [LARGE SCALE GENOMIC DNA]</scope>
    <source>
        <strain evidence="2 3">DOE0152z</strain>
    </source>
</reference>
<dbReference type="PANTHER" id="PTHR42860:SF1">
    <property type="entry name" value="VITAMIN B12-BINDING PROTEIN"/>
    <property type="match status" value="1"/>
</dbReference>
<protein>
    <recommendedName>
        <fullName evidence="1">Fe/B12 periplasmic-binding domain-containing protein</fullName>
    </recommendedName>
</protein>
<dbReference type="InterPro" id="IPR051030">
    <property type="entry name" value="Vitamin_B12-ABC_binding"/>
</dbReference>
<gene>
    <name evidence="2" type="ORF">OEZ85_011646</name>
</gene>
<dbReference type="PANTHER" id="PTHR42860">
    <property type="entry name" value="VITAMIN B12-BINDING PROTEIN"/>
    <property type="match status" value="1"/>
</dbReference>
<dbReference type="Proteomes" id="UP001244341">
    <property type="component" value="Chromosome 3b"/>
</dbReference>
<dbReference type="Gene3D" id="3.40.50.1980">
    <property type="entry name" value="Nitrogenase molybdenum iron protein domain"/>
    <property type="match status" value="2"/>
</dbReference>
<accession>A0ABY8TUX4</accession>
<feature type="domain" description="Fe/B12 periplasmic-binding" evidence="1">
    <location>
        <begin position="2"/>
        <end position="310"/>
    </location>
</feature>
<organism evidence="2 3">
    <name type="scientific">Tetradesmus obliquus</name>
    <name type="common">Green alga</name>
    <name type="synonym">Acutodesmus obliquus</name>
    <dbReference type="NCBI Taxonomy" id="3088"/>
    <lineage>
        <taxon>Eukaryota</taxon>
        <taxon>Viridiplantae</taxon>
        <taxon>Chlorophyta</taxon>
        <taxon>core chlorophytes</taxon>
        <taxon>Chlorophyceae</taxon>
        <taxon>CS clade</taxon>
        <taxon>Sphaeropleales</taxon>
        <taxon>Scenedesmaceae</taxon>
        <taxon>Tetradesmus</taxon>
    </lineage>
</organism>
<evidence type="ECO:0000259" key="1">
    <source>
        <dbReference type="PROSITE" id="PS50983"/>
    </source>
</evidence>
<dbReference type="InterPro" id="IPR002491">
    <property type="entry name" value="ABC_transptr_periplasmic_BD"/>
</dbReference>
<sequence>MKVVSLLPSATELVCLVGGTDMLVGRSHECDYPAAIKDRPILTAAKNKFESCQQMNDAVTATLTTGDGLYYIFADVLKSLAPDVIVTQSLCSVCSVDLRLVEQVVQEMQFSSSSSSSSNATAAAAAPRIISLNPFNIEDVLQDALVVGEALGLQAQAAAAVAALRGRVEAALSFVARQPAVAAPVVAFLEWFEPLFPGGHWTPQLIHMAGGQHPLNPPRDGKGAGPSRPVWNDDLVALDPDWIIICPCGLDIEETVKELPPVTASGWWPQLKAVQAGRVALVDGNQMFNRPGPRLVDCLEFLVGLLHQQHHLIPSGFPWRFYKQGELAAAEEKWLQEHPGWKTRVQEGPPKTAAAAAAGGGCCVTGSCGAAAAPAGEVQQ</sequence>
<dbReference type="InterPro" id="IPR003992">
    <property type="entry name" value="Pertactin"/>
</dbReference>
<name>A0ABY8TUX4_TETOB</name>
<dbReference type="Pfam" id="PF01497">
    <property type="entry name" value="Peripla_BP_2"/>
    <property type="match status" value="1"/>
</dbReference>
<dbReference type="PRINTS" id="PR01482">
    <property type="entry name" value="PERTACTIN"/>
</dbReference>
<evidence type="ECO:0000313" key="2">
    <source>
        <dbReference type="EMBL" id="WIA11536.1"/>
    </source>
</evidence>